<keyword evidence="2" id="KW-0378">Hydrolase</keyword>
<organism evidence="2">
    <name type="scientific">Vecturithrix granuli</name>
    <dbReference type="NCBI Taxonomy" id="1499967"/>
    <lineage>
        <taxon>Bacteria</taxon>
        <taxon>Candidatus Moduliflexota</taxon>
        <taxon>Candidatus Vecturitrichia</taxon>
        <taxon>Candidatus Vecturitrichales</taxon>
        <taxon>Candidatus Vecturitrichaceae</taxon>
        <taxon>Candidatus Vecturithrix</taxon>
    </lineage>
</organism>
<dbReference type="AlphaFoldDB" id="A0A081BYF6"/>
<dbReference type="Pfam" id="PF13392">
    <property type="entry name" value="HNH_3"/>
    <property type="match status" value="1"/>
</dbReference>
<dbReference type="GO" id="GO:0004519">
    <property type="term" value="F:endonuclease activity"/>
    <property type="evidence" value="ECO:0007669"/>
    <property type="project" value="UniProtKB-KW"/>
</dbReference>
<evidence type="ECO:0000313" key="2">
    <source>
        <dbReference type="EMBL" id="GAK57361.1"/>
    </source>
</evidence>
<gene>
    <name evidence="2" type="ORF">U27_04328</name>
</gene>
<dbReference type="SMART" id="SM00507">
    <property type="entry name" value="HNHc"/>
    <property type="match status" value="1"/>
</dbReference>
<dbReference type="HOGENOM" id="CLU_071833_0_0_0"/>
<dbReference type="CDD" id="cd00085">
    <property type="entry name" value="HNHc"/>
    <property type="match status" value="1"/>
</dbReference>
<keyword evidence="2" id="KW-0255">Endonuclease</keyword>
<evidence type="ECO:0000259" key="1">
    <source>
        <dbReference type="SMART" id="SM00507"/>
    </source>
</evidence>
<proteinExistence type="predicted"/>
<feature type="domain" description="HNH nuclease" evidence="1">
    <location>
        <begin position="90"/>
        <end position="141"/>
    </location>
</feature>
<keyword evidence="2" id="KW-0540">Nuclease</keyword>
<dbReference type="EMBL" id="DF820466">
    <property type="protein sequence ID" value="GAK57361.1"/>
    <property type="molecule type" value="Genomic_DNA"/>
</dbReference>
<dbReference type="InterPro" id="IPR003615">
    <property type="entry name" value="HNH_nuc"/>
</dbReference>
<reference evidence="2" key="1">
    <citation type="journal article" date="2015" name="PeerJ">
        <title>First genomic representation of candidate bacterial phylum KSB3 points to enhanced environmental sensing as a trigger of wastewater bulking.</title>
        <authorList>
            <person name="Sekiguchi Y."/>
            <person name="Ohashi A."/>
            <person name="Parks D.H."/>
            <person name="Yamauchi T."/>
            <person name="Tyson G.W."/>
            <person name="Hugenholtz P."/>
        </authorList>
    </citation>
    <scope>NUCLEOTIDE SEQUENCE [LARGE SCALE GENOMIC DNA]</scope>
</reference>
<protein>
    <submittedName>
        <fullName evidence="2">H-N-H endonuclease F-TflIV</fullName>
    </submittedName>
</protein>
<accession>A0A081BYF6</accession>
<sequence>MRKYTEQKLREAVKASRSIRQVLKKLGLAEAGGNYSTIQEKITELNLDTSHFLGKGWKRGFSEPVFQPKPLEEILVVNSSYQSYKLKRRLIEEGIKEECCERCGRSSWNGEKIPVELHHKNGNRKDNRLENLEFLCPNCHAQTETYRAKNAGKV</sequence>
<dbReference type="STRING" id="1499967.U27_04328"/>
<keyword evidence="3" id="KW-1185">Reference proteome</keyword>
<name>A0A081BYF6_VECG1</name>
<dbReference type="Proteomes" id="UP000030661">
    <property type="component" value="Unassembled WGS sequence"/>
</dbReference>
<evidence type="ECO:0000313" key="3">
    <source>
        <dbReference type="Proteomes" id="UP000030661"/>
    </source>
</evidence>